<sequence>MTLRQDEAGPCHNDSQKGRRSEPLIQTLIQDGARLSHCYSETGRDLTQSL</sequence>
<keyword evidence="3" id="KW-1185">Reference proteome</keyword>
<reference evidence="2" key="2">
    <citation type="submission" date="2020-11" db="EMBL/GenBank/DDBJ databases">
        <authorList>
            <person name="McCartney M.A."/>
            <person name="Auch B."/>
            <person name="Kono T."/>
            <person name="Mallez S."/>
            <person name="Becker A."/>
            <person name="Gohl D.M."/>
            <person name="Silverstein K.A.T."/>
            <person name="Koren S."/>
            <person name="Bechman K.B."/>
            <person name="Herman A."/>
            <person name="Abrahante J.E."/>
            <person name="Garbe J."/>
        </authorList>
    </citation>
    <scope>NUCLEOTIDE SEQUENCE</scope>
    <source>
        <strain evidence="2">Duluth1</strain>
        <tissue evidence="2">Whole animal</tissue>
    </source>
</reference>
<dbReference type="AlphaFoldDB" id="A0A9D4JXF2"/>
<gene>
    <name evidence="2" type="ORF">DPMN_129508</name>
</gene>
<dbReference type="Proteomes" id="UP000828390">
    <property type="component" value="Unassembled WGS sequence"/>
</dbReference>
<comment type="caution">
    <text evidence="2">The sequence shown here is derived from an EMBL/GenBank/DDBJ whole genome shotgun (WGS) entry which is preliminary data.</text>
</comment>
<proteinExistence type="predicted"/>
<feature type="region of interest" description="Disordered" evidence="1">
    <location>
        <begin position="1"/>
        <end position="22"/>
    </location>
</feature>
<name>A0A9D4JXF2_DREPO</name>
<evidence type="ECO:0000313" key="2">
    <source>
        <dbReference type="EMBL" id="KAH3827571.1"/>
    </source>
</evidence>
<evidence type="ECO:0000313" key="3">
    <source>
        <dbReference type="Proteomes" id="UP000828390"/>
    </source>
</evidence>
<reference evidence="2" key="1">
    <citation type="journal article" date="2019" name="bioRxiv">
        <title>The Genome of the Zebra Mussel, Dreissena polymorpha: A Resource for Invasive Species Research.</title>
        <authorList>
            <person name="McCartney M.A."/>
            <person name="Auch B."/>
            <person name="Kono T."/>
            <person name="Mallez S."/>
            <person name="Zhang Y."/>
            <person name="Obille A."/>
            <person name="Becker A."/>
            <person name="Abrahante J.E."/>
            <person name="Garbe J."/>
            <person name="Badalamenti J.P."/>
            <person name="Herman A."/>
            <person name="Mangelson H."/>
            <person name="Liachko I."/>
            <person name="Sullivan S."/>
            <person name="Sone E.D."/>
            <person name="Koren S."/>
            <person name="Silverstein K.A.T."/>
            <person name="Beckman K.B."/>
            <person name="Gohl D.M."/>
        </authorList>
    </citation>
    <scope>NUCLEOTIDE SEQUENCE</scope>
    <source>
        <strain evidence="2">Duluth1</strain>
        <tissue evidence="2">Whole animal</tissue>
    </source>
</reference>
<organism evidence="2 3">
    <name type="scientific">Dreissena polymorpha</name>
    <name type="common">Zebra mussel</name>
    <name type="synonym">Mytilus polymorpha</name>
    <dbReference type="NCBI Taxonomy" id="45954"/>
    <lineage>
        <taxon>Eukaryota</taxon>
        <taxon>Metazoa</taxon>
        <taxon>Spiralia</taxon>
        <taxon>Lophotrochozoa</taxon>
        <taxon>Mollusca</taxon>
        <taxon>Bivalvia</taxon>
        <taxon>Autobranchia</taxon>
        <taxon>Heteroconchia</taxon>
        <taxon>Euheterodonta</taxon>
        <taxon>Imparidentia</taxon>
        <taxon>Neoheterodontei</taxon>
        <taxon>Myida</taxon>
        <taxon>Dreissenoidea</taxon>
        <taxon>Dreissenidae</taxon>
        <taxon>Dreissena</taxon>
    </lineage>
</organism>
<evidence type="ECO:0000256" key="1">
    <source>
        <dbReference type="SAM" id="MobiDB-lite"/>
    </source>
</evidence>
<accession>A0A9D4JXF2</accession>
<dbReference type="EMBL" id="JAIWYP010000005">
    <property type="protein sequence ID" value="KAH3827571.1"/>
    <property type="molecule type" value="Genomic_DNA"/>
</dbReference>
<protein>
    <submittedName>
        <fullName evidence="2">Uncharacterized protein</fullName>
    </submittedName>
</protein>